<dbReference type="Pfam" id="PF25062">
    <property type="entry name" value="ARM_TT21_N"/>
    <property type="match status" value="1"/>
</dbReference>
<dbReference type="InterPro" id="IPR056834">
    <property type="entry name" value="ARM_TT21_C"/>
</dbReference>
<evidence type="ECO:0000259" key="9">
    <source>
        <dbReference type="Pfam" id="PF25068"/>
    </source>
</evidence>
<dbReference type="InterPro" id="IPR056836">
    <property type="entry name" value="ARM_TT21_4th"/>
</dbReference>
<feature type="domain" description="Tetratricopeptide repeat protein 21A/21B N-terminal ARM repeat" evidence="6">
    <location>
        <begin position="11"/>
        <end position="238"/>
    </location>
</feature>
<dbReference type="InterPro" id="IPR056832">
    <property type="entry name" value="ARM_TT21_2nd"/>
</dbReference>
<dbReference type="InterPro" id="IPR019734">
    <property type="entry name" value="TPR_rpt"/>
</dbReference>
<dbReference type="Pfam" id="PF13181">
    <property type="entry name" value="TPR_8"/>
    <property type="match status" value="1"/>
</dbReference>
<evidence type="ECO:0000256" key="3">
    <source>
        <dbReference type="ARBA" id="ARBA00022803"/>
    </source>
</evidence>
<gene>
    <name evidence="10" type="ORF">BASA50_005148</name>
</gene>
<keyword evidence="2" id="KW-0677">Repeat</keyword>
<dbReference type="SUPFAM" id="SSF48452">
    <property type="entry name" value="TPR-like"/>
    <property type="match status" value="4"/>
</dbReference>
<dbReference type="SMART" id="SM00028">
    <property type="entry name" value="TPR"/>
    <property type="match status" value="13"/>
</dbReference>
<protein>
    <recommendedName>
        <fullName evidence="12">Tetratricopeptide repeat protein 21B</fullName>
    </recommendedName>
</protein>
<evidence type="ECO:0000259" key="7">
    <source>
        <dbReference type="Pfam" id="PF25063"/>
    </source>
</evidence>
<dbReference type="InterPro" id="IPR040364">
    <property type="entry name" value="TTC21A/TTC21B"/>
</dbReference>
<name>A0ABQ8FDK5_9FUNG</name>
<evidence type="ECO:0000313" key="10">
    <source>
        <dbReference type="EMBL" id="KAH6596442.1"/>
    </source>
</evidence>
<feature type="repeat" description="TPR" evidence="4">
    <location>
        <begin position="330"/>
        <end position="363"/>
    </location>
</feature>
<evidence type="ECO:0000259" key="8">
    <source>
        <dbReference type="Pfam" id="PF25064"/>
    </source>
</evidence>
<feature type="repeat" description="TPR" evidence="4">
    <location>
        <begin position="737"/>
        <end position="770"/>
    </location>
</feature>
<dbReference type="Pfam" id="PF25068">
    <property type="entry name" value="ARM_TT21_4th"/>
    <property type="match status" value="1"/>
</dbReference>
<dbReference type="InterPro" id="IPR056835">
    <property type="entry name" value="ARM_TT21_5th"/>
</dbReference>
<dbReference type="Proteomes" id="UP001648503">
    <property type="component" value="Unassembled WGS sequence"/>
</dbReference>
<keyword evidence="11" id="KW-1185">Reference proteome</keyword>
<dbReference type="PANTHER" id="PTHR14699">
    <property type="entry name" value="STI2 PROTEIN-RELATED"/>
    <property type="match status" value="1"/>
</dbReference>
<dbReference type="Pfam" id="PF25058">
    <property type="entry name" value="ARM_TT21"/>
    <property type="match status" value="1"/>
</dbReference>
<dbReference type="Pfam" id="PF25060">
    <property type="entry name" value="ARM_TT21_2nd"/>
    <property type="match status" value="1"/>
</dbReference>
<dbReference type="PROSITE" id="PS50005">
    <property type="entry name" value="TPR"/>
    <property type="match status" value="2"/>
</dbReference>
<comment type="caution">
    <text evidence="10">The sequence shown here is derived from an EMBL/GenBank/DDBJ whole genome shotgun (WGS) entry which is preliminary data.</text>
</comment>
<dbReference type="Pfam" id="PF25064">
    <property type="entry name" value="ARM_TT21_5th"/>
    <property type="match status" value="1"/>
</dbReference>
<proteinExistence type="inferred from homology"/>
<evidence type="ECO:0000259" key="6">
    <source>
        <dbReference type="Pfam" id="PF25062"/>
    </source>
</evidence>
<comment type="similarity">
    <text evidence="1">Belongs to the TTC21 family.</text>
</comment>
<evidence type="ECO:0000256" key="2">
    <source>
        <dbReference type="ARBA" id="ARBA00022737"/>
    </source>
</evidence>
<dbReference type="EMBL" id="JAFCIX010000227">
    <property type="protein sequence ID" value="KAH6596442.1"/>
    <property type="molecule type" value="Genomic_DNA"/>
</dbReference>
<evidence type="ECO:0000256" key="4">
    <source>
        <dbReference type="PROSITE-ProRule" id="PRU00339"/>
    </source>
</evidence>
<feature type="domain" description="Tetratricopeptide repeat protein 21A/21B second ARM" evidence="5">
    <location>
        <begin position="275"/>
        <end position="544"/>
    </location>
</feature>
<feature type="domain" description="Tetratricopeptide repeat protein 21A/21B C-terminal ARM" evidence="7">
    <location>
        <begin position="1118"/>
        <end position="1324"/>
    </location>
</feature>
<evidence type="ECO:0008006" key="12">
    <source>
        <dbReference type="Google" id="ProtNLM"/>
    </source>
</evidence>
<feature type="domain" description="Tetratricopeptide repeat protein 21A/21B fifth ARM repeats" evidence="8">
    <location>
        <begin position="967"/>
        <end position="1083"/>
    </location>
</feature>
<dbReference type="InterPro" id="IPR011990">
    <property type="entry name" value="TPR-like_helical_dom_sf"/>
</dbReference>
<accession>A0ABQ8FDK5</accession>
<reference evidence="10 11" key="1">
    <citation type="submission" date="2021-02" db="EMBL/GenBank/DDBJ databases">
        <title>Variation within the Batrachochytrium salamandrivorans European outbreak.</title>
        <authorList>
            <person name="Kelly M."/>
            <person name="Pasmans F."/>
            <person name="Shea T.P."/>
            <person name="Munoz J.F."/>
            <person name="Carranza S."/>
            <person name="Cuomo C.A."/>
            <person name="Martel A."/>
        </authorList>
    </citation>
    <scope>NUCLEOTIDE SEQUENCE [LARGE SCALE GENOMIC DNA]</scope>
    <source>
        <strain evidence="10 11">AMFP18/2</strain>
    </source>
</reference>
<dbReference type="InterPro" id="IPR056833">
    <property type="entry name" value="ARM_TT21_N"/>
</dbReference>
<sequence length="1330" mass="150748">MSSIEEDHAVIHYYLRREQFQHVVVYCDTKLKKRLSEPILILWRAFALVNLEKSTDALRELAQLQDKRDMALAYPLAAIYAYENCKHTDHEALDEMQARLTIAASSPSITERAYIFAGLICAYTARPDAARQYFRSSLAVDGGSSIANVYLGWLDLTTLSVELASKKGSSWFDKALDKNSRDIEALLGRLTFLKRHLHQLPAAVDITTQLIVFYPSFLPAYIERIYLYLEMLMWDQALEVSQQITAMSPNNIDALCFISLHELCRDGGARMAPNYISNLFDVLGRVEPKNANLFYLTSQPFSRLANRHPQVLDQCQRLVERAISIKPTTSAFHVELGYILFLQGQISRAKDSYNAAAAMDPQNILALEGSIRCQIFSNDLDGAQEQLDMFNEFQSSMGRSAEIAYLNSVLVWKKHADVQQRLLFLNEAVEQQFQVIRSGSPSLDYYVKVNPDFLLEITKDYMELCAVDSGKGVSTLHHARKTVQDILEVICKIVPASTESLYCLSQINLLLGDVMSAETTLAKCLKLNESNSKAHLLMAEVHMVNERYKSAISSLEMALSYNFEIRHIPNFHLFKARALKYIGSYEDALSALKTAMNLPAVKDLIRGIKQTTSPASQLRPELDKIPTIPQLASLYLEMIDVYTRQKETSEANRTIQEASGLFLGTNEEHRITIASADSFLAKQDVDNALGILGTIRSDQPYFIEAKSRMADIYLKYKKSPKNYARCYSEIVEKSPSVESCILLGDAYMNIQEPEQAVLVYQSALTANPERSILACKIGKALIKTHDYERAISYYESVLESRSETAISLKYDLAELFIKLKRYHDAETLILSALEHSQGDEPSVMMMNSKFHSLLALVFKTDLKPDQAFSSYMNARDLHTRLLTQGSTVNQSETKQILADLSFELAEIAQFSMRDFDRAVSFYNEAVQYLPAHKKASISLAKLYIKKADTMATQSQLALMIKSDIASDEATLMMANTMYLNGSYQQAIFHFQQLLEKNPLHFEALSQYIELIRRNANMNDVSEILSAAEKQFKKAVMEPGFHYCRGLYFRYSSHLNEALKEFTICRRDAQWGERSLHHLIDMFLNPGNETIGGGALGNRSDELDSTDVHSDGGVLGIRTAGKLIKELPQQDKSLRTQVLECHLLIASKEKAQIETALSLLMNILNVERDYIPAIYCTSVGFMLLNQPPRARNQLKRVAKMEWTIEFGDDVEKCWLLLADIYIQGGKYDMATDLLKKIIMHNKSSCRAYEYMGFIMEKEAAYKDAADNYYHAWQLDNQSSAAIGFKLAFNYLKAKRYVDAIDVCHIVLKQSPDYPKIEKDIMEKARASLRFP</sequence>
<feature type="domain" description="Tetratricopeptide repeat protein 21A/21B fourth ARM" evidence="9">
    <location>
        <begin position="773"/>
        <end position="926"/>
    </location>
</feature>
<evidence type="ECO:0000256" key="1">
    <source>
        <dbReference type="ARBA" id="ARBA00010935"/>
    </source>
</evidence>
<dbReference type="Gene3D" id="1.25.40.10">
    <property type="entry name" value="Tetratricopeptide repeat domain"/>
    <property type="match status" value="6"/>
</dbReference>
<dbReference type="PANTHER" id="PTHR14699:SF0">
    <property type="entry name" value="TETRATRICOPEPTIDE REPEAT PROTEIN 21 HOMOLOG"/>
    <property type="match status" value="1"/>
</dbReference>
<evidence type="ECO:0000313" key="11">
    <source>
        <dbReference type="Proteomes" id="UP001648503"/>
    </source>
</evidence>
<keyword evidence="3 4" id="KW-0802">TPR repeat</keyword>
<evidence type="ECO:0000259" key="5">
    <source>
        <dbReference type="Pfam" id="PF25060"/>
    </source>
</evidence>
<organism evidence="10 11">
    <name type="scientific">Batrachochytrium salamandrivorans</name>
    <dbReference type="NCBI Taxonomy" id="1357716"/>
    <lineage>
        <taxon>Eukaryota</taxon>
        <taxon>Fungi</taxon>
        <taxon>Fungi incertae sedis</taxon>
        <taxon>Chytridiomycota</taxon>
        <taxon>Chytridiomycota incertae sedis</taxon>
        <taxon>Chytridiomycetes</taxon>
        <taxon>Rhizophydiales</taxon>
        <taxon>Rhizophydiales incertae sedis</taxon>
        <taxon>Batrachochytrium</taxon>
    </lineage>
</organism>
<dbReference type="Pfam" id="PF25063">
    <property type="entry name" value="ARM_TT21_C"/>
    <property type="match status" value="1"/>
</dbReference>